<protein>
    <recommendedName>
        <fullName evidence="3">Phosphoesterase</fullName>
    </recommendedName>
</protein>
<dbReference type="Proteomes" id="UP001596494">
    <property type="component" value="Unassembled WGS sequence"/>
</dbReference>
<dbReference type="EMBL" id="JBHTBY010000001">
    <property type="protein sequence ID" value="MFC7319639.1"/>
    <property type="molecule type" value="Genomic_DNA"/>
</dbReference>
<gene>
    <name evidence="1" type="ORF">ACFQMN_01905</name>
</gene>
<name>A0ABW2JZ85_9BACI</name>
<keyword evidence="2" id="KW-1185">Reference proteome</keyword>
<reference evidence="2" key="1">
    <citation type="journal article" date="2019" name="Int. J. Syst. Evol. Microbiol.">
        <title>The Global Catalogue of Microorganisms (GCM) 10K type strain sequencing project: providing services to taxonomists for standard genome sequencing and annotation.</title>
        <authorList>
            <consortium name="The Broad Institute Genomics Platform"/>
            <consortium name="The Broad Institute Genome Sequencing Center for Infectious Disease"/>
            <person name="Wu L."/>
            <person name="Ma J."/>
        </authorList>
    </citation>
    <scope>NUCLEOTIDE SEQUENCE [LARGE SCALE GENOMIC DNA]</scope>
    <source>
        <strain evidence="2">CCUG 73951</strain>
    </source>
</reference>
<evidence type="ECO:0000313" key="2">
    <source>
        <dbReference type="Proteomes" id="UP001596494"/>
    </source>
</evidence>
<accession>A0ABW2JZ85</accession>
<evidence type="ECO:0000313" key="1">
    <source>
        <dbReference type="EMBL" id="MFC7319639.1"/>
    </source>
</evidence>
<evidence type="ECO:0008006" key="3">
    <source>
        <dbReference type="Google" id="ProtNLM"/>
    </source>
</evidence>
<proteinExistence type="predicted"/>
<organism evidence="1 2">
    <name type="scientific">Halobacillus campisalis</name>
    <dbReference type="NCBI Taxonomy" id="435909"/>
    <lineage>
        <taxon>Bacteria</taxon>
        <taxon>Bacillati</taxon>
        <taxon>Bacillota</taxon>
        <taxon>Bacilli</taxon>
        <taxon>Bacillales</taxon>
        <taxon>Bacillaceae</taxon>
        <taxon>Halobacillus</taxon>
    </lineage>
</organism>
<sequence length="45" mass="4956">MEEPVGPCVSCGKTVYCKDGFLDGVITHDRSLLCTICAYKEEKES</sequence>
<dbReference type="RefSeq" id="WP_253934862.1">
    <property type="nucleotide sequence ID" value="NZ_JAPVRC010000003.1"/>
</dbReference>
<comment type="caution">
    <text evidence="1">The sequence shown here is derived from an EMBL/GenBank/DDBJ whole genome shotgun (WGS) entry which is preliminary data.</text>
</comment>